<evidence type="ECO:0000313" key="3">
    <source>
        <dbReference type="Proteomes" id="UP000004956"/>
    </source>
</evidence>
<comment type="caution">
    <text evidence="2">The sequence shown here is derived from an EMBL/GenBank/DDBJ whole genome shotgun (WGS) entry which is preliminary data.</text>
</comment>
<dbReference type="GO" id="GO:0005525">
    <property type="term" value="F:GTP binding"/>
    <property type="evidence" value="ECO:0007669"/>
    <property type="project" value="InterPro"/>
</dbReference>
<dbReference type="HOGENOM" id="CLU_068199_2_1_4"/>
<dbReference type="NCBIfam" id="TIGR00176">
    <property type="entry name" value="mobB"/>
    <property type="match status" value="1"/>
</dbReference>
<dbReference type="Pfam" id="PF03205">
    <property type="entry name" value="MobB"/>
    <property type="match status" value="1"/>
</dbReference>
<protein>
    <submittedName>
        <fullName evidence="2">Molybdopterin-guanine dinucleotide biosynthesis protein B</fullName>
    </submittedName>
</protein>
<feature type="domain" description="Molybdopterin-guanine dinucleotide biosynthesis protein B (MobB)" evidence="1">
    <location>
        <begin position="6"/>
        <end position="145"/>
    </location>
</feature>
<dbReference type="CDD" id="cd03116">
    <property type="entry name" value="MobB"/>
    <property type="match status" value="1"/>
</dbReference>
<dbReference type="GO" id="GO:0006777">
    <property type="term" value="P:Mo-molybdopterin cofactor biosynthetic process"/>
    <property type="evidence" value="ECO:0007669"/>
    <property type="project" value="InterPro"/>
</dbReference>
<dbReference type="EMBL" id="AFBQ01000080">
    <property type="protein sequence ID" value="EHY31977.1"/>
    <property type="molecule type" value="Genomic_DNA"/>
</dbReference>
<name>H3KD39_9BURK</name>
<gene>
    <name evidence="2" type="ORF">HMPREF9440_00645</name>
</gene>
<dbReference type="InterPro" id="IPR027417">
    <property type="entry name" value="P-loop_NTPase"/>
</dbReference>
<evidence type="ECO:0000313" key="2">
    <source>
        <dbReference type="EMBL" id="EHY31977.1"/>
    </source>
</evidence>
<dbReference type="PATRIC" id="fig|762967.3.peg.526"/>
<dbReference type="InterPro" id="IPR052539">
    <property type="entry name" value="MGD_biosynthesis_adapter"/>
</dbReference>
<dbReference type="AlphaFoldDB" id="H3KD39"/>
<dbReference type="SUPFAM" id="SSF52540">
    <property type="entry name" value="P-loop containing nucleoside triphosphate hydrolases"/>
    <property type="match status" value="1"/>
</dbReference>
<dbReference type="RefSeq" id="WP_008541250.1">
    <property type="nucleotide sequence ID" value="NZ_JH604902.1"/>
</dbReference>
<evidence type="ECO:0000259" key="1">
    <source>
        <dbReference type="Pfam" id="PF03205"/>
    </source>
</evidence>
<dbReference type="PANTHER" id="PTHR40072:SF1">
    <property type="entry name" value="MOLYBDOPTERIN-GUANINE DINUCLEOTIDE BIOSYNTHESIS ADAPTER PROTEIN"/>
    <property type="match status" value="1"/>
</dbReference>
<dbReference type="OrthoDB" id="9804758at2"/>
<reference evidence="2 3" key="1">
    <citation type="submission" date="2011-11" db="EMBL/GenBank/DDBJ databases">
        <authorList>
            <person name="Weinstock G."/>
            <person name="Sodergren E."/>
            <person name="Clifton S."/>
            <person name="Fulton L."/>
            <person name="Fulton B."/>
            <person name="Courtney L."/>
            <person name="Fronick C."/>
            <person name="Harrison M."/>
            <person name="Strong C."/>
            <person name="Farmer C."/>
            <person name="Delahaunty K."/>
            <person name="Markovic C."/>
            <person name="Hall O."/>
            <person name="Minx P."/>
            <person name="Tomlinson C."/>
            <person name="Mitreva M."/>
            <person name="Hou S."/>
            <person name="Chen J."/>
            <person name="Wollam A."/>
            <person name="Pepin K.H."/>
            <person name="Johnson M."/>
            <person name="Bhonagiri V."/>
            <person name="Zhang X."/>
            <person name="Suruliraj S."/>
            <person name="Warren W."/>
            <person name="Chinwalla A."/>
            <person name="Mardis E.R."/>
            <person name="Wilson R.K."/>
        </authorList>
    </citation>
    <scope>NUCLEOTIDE SEQUENCE [LARGE SCALE GENOMIC DNA]</scope>
    <source>
        <strain evidence="2 3">YIT 11816</strain>
    </source>
</reference>
<keyword evidence="3" id="KW-1185">Reference proteome</keyword>
<dbReference type="PANTHER" id="PTHR40072">
    <property type="entry name" value="MOLYBDOPTERIN-GUANINE DINUCLEOTIDE BIOSYNTHESIS ADAPTER PROTEIN-RELATED"/>
    <property type="match status" value="1"/>
</dbReference>
<dbReference type="Proteomes" id="UP000004956">
    <property type="component" value="Unassembled WGS sequence"/>
</dbReference>
<sequence length="177" mass="19155">MRRPFVIGFIGWSGAGKTTLAVRVTAALVRSGLRCAALKDAHHGFDMDRPGKDSWRYRESGAGEVIVRTDGRWAMLTETPAGRAPIESLLARFSPENDVIVVEGFKHEGDYPKIEVRRTESWIERGGDASALTPLHDDVVAVASDAPELAAPGLPLLPIDDPGAVARFILDLRRGAS</sequence>
<organism evidence="2 3">
    <name type="scientific">Sutterella parvirubra YIT 11816</name>
    <dbReference type="NCBI Taxonomy" id="762967"/>
    <lineage>
        <taxon>Bacteria</taxon>
        <taxon>Pseudomonadati</taxon>
        <taxon>Pseudomonadota</taxon>
        <taxon>Betaproteobacteria</taxon>
        <taxon>Burkholderiales</taxon>
        <taxon>Sutterellaceae</taxon>
        <taxon>Sutterella</taxon>
    </lineage>
</organism>
<dbReference type="Gene3D" id="3.40.50.300">
    <property type="entry name" value="P-loop containing nucleotide triphosphate hydrolases"/>
    <property type="match status" value="1"/>
</dbReference>
<dbReference type="InterPro" id="IPR004435">
    <property type="entry name" value="MobB_dom"/>
</dbReference>
<proteinExistence type="predicted"/>
<accession>H3KD39</accession>
<dbReference type="STRING" id="762967.HMPREF9440_00645"/>